<name>A0A0C9WX39_9AGAR</name>
<dbReference type="EMBL" id="KN838847">
    <property type="protein sequence ID" value="KIJ93393.1"/>
    <property type="molecule type" value="Genomic_DNA"/>
</dbReference>
<dbReference type="HOGENOM" id="CLU_1917380_0_0_1"/>
<keyword evidence="2" id="KW-1185">Reference proteome</keyword>
<reference evidence="2" key="2">
    <citation type="submission" date="2015-01" db="EMBL/GenBank/DDBJ databases">
        <title>Evolutionary Origins and Diversification of the Mycorrhizal Mutualists.</title>
        <authorList>
            <consortium name="DOE Joint Genome Institute"/>
            <consortium name="Mycorrhizal Genomics Consortium"/>
            <person name="Kohler A."/>
            <person name="Kuo A."/>
            <person name="Nagy L.G."/>
            <person name="Floudas D."/>
            <person name="Copeland A."/>
            <person name="Barry K.W."/>
            <person name="Cichocki N."/>
            <person name="Veneault-Fourrey C."/>
            <person name="LaButti K."/>
            <person name="Lindquist E.A."/>
            <person name="Lipzen A."/>
            <person name="Lundell T."/>
            <person name="Morin E."/>
            <person name="Murat C."/>
            <person name="Riley R."/>
            <person name="Ohm R."/>
            <person name="Sun H."/>
            <person name="Tunlid A."/>
            <person name="Henrissat B."/>
            <person name="Grigoriev I.V."/>
            <person name="Hibbett D.S."/>
            <person name="Martin F."/>
        </authorList>
    </citation>
    <scope>NUCLEOTIDE SEQUENCE [LARGE SCALE GENOMIC DNA]</scope>
    <source>
        <strain evidence="2">LaAM-08-1</strain>
    </source>
</reference>
<sequence length="132" mass="14660">MAKAALLSTALPELFTHASNLAINVFDKAGFDLDTTGRKRHVLWMEEQTKAAYNRQGMGVNIAIWNMHIDEEDHFNSILDSGLCKMGNGGGFRIVVFRGGGYLKNKGGRGFENWCCSGKQSQNDNVITFEAW</sequence>
<dbReference type="OrthoDB" id="3783614at2759"/>
<dbReference type="AlphaFoldDB" id="A0A0C9WX39"/>
<evidence type="ECO:0000313" key="1">
    <source>
        <dbReference type="EMBL" id="KIJ93393.1"/>
    </source>
</evidence>
<organism evidence="1 2">
    <name type="scientific">Laccaria amethystina LaAM-08-1</name>
    <dbReference type="NCBI Taxonomy" id="1095629"/>
    <lineage>
        <taxon>Eukaryota</taxon>
        <taxon>Fungi</taxon>
        <taxon>Dikarya</taxon>
        <taxon>Basidiomycota</taxon>
        <taxon>Agaricomycotina</taxon>
        <taxon>Agaricomycetes</taxon>
        <taxon>Agaricomycetidae</taxon>
        <taxon>Agaricales</taxon>
        <taxon>Agaricineae</taxon>
        <taxon>Hydnangiaceae</taxon>
        <taxon>Laccaria</taxon>
    </lineage>
</organism>
<evidence type="ECO:0000313" key="2">
    <source>
        <dbReference type="Proteomes" id="UP000054477"/>
    </source>
</evidence>
<accession>A0A0C9WX39</accession>
<gene>
    <name evidence="1" type="ORF">K443DRAFT_684591</name>
</gene>
<protein>
    <submittedName>
        <fullName evidence="1">Uncharacterized protein</fullName>
    </submittedName>
</protein>
<proteinExistence type="predicted"/>
<reference evidence="1 2" key="1">
    <citation type="submission" date="2014-04" db="EMBL/GenBank/DDBJ databases">
        <authorList>
            <consortium name="DOE Joint Genome Institute"/>
            <person name="Kuo A."/>
            <person name="Kohler A."/>
            <person name="Nagy L.G."/>
            <person name="Floudas D."/>
            <person name="Copeland A."/>
            <person name="Barry K.W."/>
            <person name="Cichocki N."/>
            <person name="Veneault-Fourrey C."/>
            <person name="LaButti K."/>
            <person name="Lindquist E.A."/>
            <person name="Lipzen A."/>
            <person name="Lundell T."/>
            <person name="Morin E."/>
            <person name="Murat C."/>
            <person name="Sun H."/>
            <person name="Tunlid A."/>
            <person name="Henrissat B."/>
            <person name="Grigoriev I.V."/>
            <person name="Hibbett D.S."/>
            <person name="Martin F."/>
            <person name="Nordberg H.P."/>
            <person name="Cantor M.N."/>
            <person name="Hua S.X."/>
        </authorList>
    </citation>
    <scope>NUCLEOTIDE SEQUENCE [LARGE SCALE GENOMIC DNA]</scope>
    <source>
        <strain evidence="1 2">LaAM-08-1</strain>
    </source>
</reference>
<dbReference type="Proteomes" id="UP000054477">
    <property type="component" value="Unassembled WGS sequence"/>
</dbReference>